<dbReference type="CDD" id="cd20609">
    <property type="entry name" value="nitroreductase"/>
    <property type="match status" value="1"/>
</dbReference>
<comment type="cofactor">
    <cofactor evidence="1">
        <name>FMN</name>
        <dbReference type="ChEBI" id="CHEBI:58210"/>
    </cofactor>
</comment>
<name>A0ABV4D0K7_9BACT</name>
<comment type="similarity">
    <text evidence="2">Belongs to the nitroreductase family.</text>
</comment>
<keyword evidence="8" id="KW-1185">Reference proteome</keyword>
<reference evidence="7 8" key="1">
    <citation type="submission" date="2024-03" db="EMBL/GenBank/DDBJ databases">
        <title>Mouse gut bacterial collection (mGBC) of GemPharmatech.</title>
        <authorList>
            <person name="He Y."/>
            <person name="Dong L."/>
            <person name="Wu D."/>
            <person name="Gao X."/>
            <person name="Lin Z."/>
        </authorList>
    </citation>
    <scope>NUCLEOTIDE SEQUENCE [LARGE SCALE GENOMIC DNA]</scope>
    <source>
        <strain evidence="7 8">54-13</strain>
    </source>
</reference>
<dbReference type="PANTHER" id="PTHR43673:SF2">
    <property type="entry name" value="NITROREDUCTASE"/>
    <property type="match status" value="1"/>
</dbReference>
<accession>A0ABV4D0K7</accession>
<gene>
    <name evidence="7" type="ORF">AAK873_09640</name>
</gene>
<evidence type="ECO:0000256" key="1">
    <source>
        <dbReference type="ARBA" id="ARBA00001917"/>
    </source>
</evidence>
<evidence type="ECO:0000259" key="6">
    <source>
        <dbReference type="Pfam" id="PF00881"/>
    </source>
</evidence>
<sequence>MNAYPQFYDLVSRRYSCRNYSDRKVPEDLLVAILDIVRLAPSACNKQPWRFLVIDDAAQSEVLRKSYSREWFDNAPVYIVALGTHDEAWHRGFDGKDHTDVDVAIAVEHLCLAATSVGLGTCWVCNFDLAIVKDGLQLPDNVEPIAIIPIGYPVDGETVPEKKRKALDDIVKWGKF</sequence>
<dbReference type="RefSeq" id="WP_121699268.1">
    <property type="nucleotide sequence ID" value="NZ_JBCLPP010000026.1"/>
</dbReference>
<evidence type="ECO:0000256" key="2">
    <source>
        <dbReference type="ARBA" id="ARBA00007118"/>
    </source>
</evidence>
<dbReference type="EMBL" id="JBCLPP010000026">
    <property type="protein sequence ID" value="MEY8245874.1"/>
    <property type="molecule type" value="Genomic_DNA"/>
</dbReference>
<dbReference type="SUPFAM" id="SSF55469">
    <property type="entry name" value="FMN-dependent nitroreductase-like"/>
    <property type="match status" value="1"/>
</dbReference>
<dbReference type="InterPro" id="IPR000415">
    <property type="entry name" value="Nitroreductase-like"/>
</dbReference>
<dbReference type="Pfam" id="PF00881">
    <property type="entry name" value="Nitroreductase"/>
    <property type="match status" value="2"/>
</dbReference>
<dbReference type="Gene3D" id="3.40.109.10">
    <property type="entry name" value="NADH Oxidase"/>
    <property type="match status" value="1"/>
</dbReference>
<keyword evidence="5" id="KW-0560">Oxidoreductase</keyword>
<comment type="caution">
    <text evidence="7">The sequence shown here is derived from an EMBL/GenBank/DDBJ whole genome shotgun (WGS) entry which is preliminary data.</text>
</comment>
<evidence type="ECO:0000256" key="4">
    <source>
        <dbReference type="ARBA" id="ARBA00022643"/>
    </source>
</evidence>
<dbReference type="Proteomes" id="UP001565200">
    <property type="component" value="Unassembled WGS sequence"/>
</dbReference>
<keyword evidence="4" id="KW-0288">FMN</keyword>
<evidence type="ECO:0000256" key="3">
    <source>
        <dbReference type="ARBA" id="ARBA00022630"/>
    </source>
</evidence>
<keyword evidence="3" id="KW-0285">Flavoprotein</keyword>
<dbReference type="InterPro" id="IPR029479">
    <property type="entry name" value="Nitroreductase"/>
</dbReference>
<evidence type="ECO:0000313" key="8">
    <source>
        <dbReference type="Proteomes" id="UP001565200"/>
    </source>
</evidence>
<proteinExistence type="inferred from homology"/>
<feature type="domain" description="Nitroreductase" evidence="6">
    <location>
        <begin position="64"/>
        <end position="152"/>
    </location>
</feature>
<evidence type="ECO:0000256" key="5">
    <source>
        <dbReference type="ARBA" id="ARBA00023002"/>
    </source>
</evidence>
<organism evidence="7 8">
    <name type="scientific">Heminiphilus faecis</name>
    <dbReference type="NCBI Taxonomy" id="2601703"/>
    <lineage>
        <taxon>Bacteria</taxon>
        <taxon>Pseudomonadati</taxon>
        <taxon>Bacteroidota</taxon>
        <taxon>Bacteroidia</taxon>
        <taxon>Bacteroidales</taxon>
        <taxon>Muribaculaceae</taxon>
        <taxon>Heminiphilus</taxon>
    </lineage>
</organism>
<evidence type="ECO:0000313" key="7">
    <source>
        <dbReference type="EMBL" id="MEY8245874.1"/>
    </source>
</evidence>
<feature type="domain" description="Nitroreductase" evidence="6">
    <location>
        <begin position="12"/>
        <end position="60"/>
    </location>
</feature>
<protein>
    <submittedName>
        <fullName evidence="7">Nitroreductase family protein</fullName>
    </submittedName>
</protein>
<dbReference type="PANTHER" id="PTHR43673">
    <property type="entry name" value="NAD(P)H NITROREDUCTASE YDGI-RELATED"/>
    <property type="match status" value="1"/>
</dbReference>